<dbReference type="Pfam" id="PF01863">
    <property type="entry name" value="YgjP-like"/>
    <property type="match status" value="1"/>
</dbReference>
<dbReference type="GO" id="GO:0016787">
    <property type="term" value="F:hydrolase activity"/>
    <property type="evidence" value="ECO:0007669"/>
    <property type="project" value="UniProtKB-KW"/>
</dbReference>
<dbReference type="CDD" id="cd07344">
    <property type="entry name" value="M48_yhfN_like"/>
    <property type="match status" value="1"/>
</dbReference>
<evidence type="ECO:0000313" key="2">
    <source>
        <dbReference type="EMBL" id="VAX05861.1"/>
    </source>
</evidence>
<keyword evidence="2" id="KW-0378">Hydrolase</keyword>
<dbReference type="AlphaFoldDB" id="A0A3B1AVU3"/>
<proteinExistence type="predicted"/>
<dbReference type="Gene3D" id="3.30.2010.10">
    <property type="entry name" value="Metalloproteases ('zincins'), catalytic domain"/>
    <property type="match status" value="1"/>
</dbReference>
<dbReference type="InterPro" id="IPR053136">
    <property type="entry name" value="UTP_pyrophosphatase-like"/>
</dbReference>
<protein>
    <submittedName>
        <fullName evidence="2">Predicted metal-dependent hydrolase</fullName>
    </submittedName>
</protein>
<organism evidence="2">
    <name type="scientific">hydrothermal vent metagenome</name>
    <dbReference type="NCBI Taxonomy" id="652676"/>
    <lineage>
        <taxon>unclassified sequences</taxon>
        <taxon>metagenomes</taxon>
        <taxon>ecological metagenomes</taxon>
    </lineage>
</organism>
<gene>
    <name evidence="2" type="ORF">MNBD_GAMMA19-1547</name>
</gene>
<sequence length="247" mass="28868">MADNMSQLICQYGEDEFCYEVIYLPGRKHKIAIHVHPNGVVQVDAPEGAKQTDIRHAVSQRARWVIRHLADIRGRQKEVLPRRYVSGESCFYLGRRYLLKVNHITDGKPETKLFAGCMNVTTQDKSPKAIKQLLWHWYKTHARTNFQKRLYVLAEKIPRVRKSPPEIRLLTMKRQWGSCSPGGTIILNPHLIKAPRDCIDYVILHELCHLKEHNHSPKFYQLLTRYQPEWKSVKAKLDNLSEILLNQ</sequence>
<feature type="domain" description="YgjP-like metallopeptidase" evidence="1">
    <location>
        <begin position="30"/>
        <end position="239"/>
    </location>
</feature>
<evidence type="ECO:0000259" key="1">
    <source>
        <dbReference type="Pfam" id="PF01863"/>
    </source>
</evidence>
<dbReference type="EMBL" id="UOFV01000552">
    <property type="protein sequence ID" value="VAX05861.1"/>
    <property type="molecule type" value="Genomic_DNA"/>
</dbReference>
<dbReference type="InterPro" id="IPR002725">
    <property type="entry name" value="YgjP-like_metallopeptidase"/>
</dbReference>
<accession>A0A3B1AVU3</accession>
<dbReference type="PANTHER" id="PTHR30399:SF1">
    <property type="entry name" value="UTP PYROPHOSPHATASE"/>
    <property type="match status" value="1"/>
</dbReference>
<name>A0A3B1AVU3_9ZZZZ</name>
<reference evidence="2" key="1">
    <citation type="submission" date="2018-06" db="EMBL/GenBank/DDBJ databases">
        <authorList>
            <person name="Zhirakovskaya E."/>
        </authorList>
    </citation>
    <scope>NUCLEOTIDE SEQUENCE</scope>
</reference>
<dbReference type="PANTHER" id="PTHR30399">
    <property type="entry name" value="UNCHARACTERIZED PROTEIN YGJP"/>
    <property type="match status" value="1"/>
</dbReference>